<evidence type="ECO:0000313" key="3">
    <source>
        <dbReference type="EMBL" id="TGY54645.1"/>
    </source>
</evidence>
<name>A0A3L7ZNY2_PARDI</name>
<dbReference type="Proteomes" id="UP000278164">
    <property type="component" value="Unassembled WGS sequence"/>
</dbReference>
<comment type="caution">
    <text evidence="2">The sequence shown here is derived from an EMBL/GenBank/DDBJ whole genome shotgun (WGS) entry which is preliminary data.</text>
</comment>
<dbReference type="Proteomes" id="UP000310032">
    <property type="component" value="Unassembled WGS sequence"/>
</dbReference>
<gene>
    <name evidence="2" type="ORF">D7V78_09365</name>
    <name evidence="3" type="ORF">E5342_16590</name>
</gene>
<sequence length="82" mass="9429">MNLKSIQYIEKTGGIARVFLFLFLLFLLSIYNLFKFTSLENEGVEVLGVLPFKTYGDVKYIEGDDLSANCKFLIDRTTHWLG</sequence>
<keyword evidence="1" id="KW-1133">Transmembrane helix</keyword>
<protein>
    <submittedName>
        <fullName evidence="2">Uncharacterized protein</fullName>
    </submittedName>
</protein>
<dbReference type="EMBL" id="SRYM01000063">
    <property type="protein sequence ID" value="TGY54645.1"/>
    <property type="molecule type" value="Genomic_DNA"/>
</dbReference>
<evidence type="ECO:0000313" key="4">
    <source>
        <dbReference type="Proteomes" id="UP000278164"/>
    </source>
</evidence>
<organism evidence="2 4">
    <name type="scientific">Parabacteroides distasonis</name>
    <dbReference type="NCBI Taxonomy" id="823"/>
    <lineage>
        <taxon>Bacteria</taxon>
        <taxon>Pseudomonadati</taxon>
        <taxon>Bacteroidota</taxon>
        <taxon>Bacteroidia</taxon>
        <taxon>Bacteroidales</taxon>
        <taxon>Tannerellaceae</taxon>
        <taxon>Parabacteroides</taxon>
    </lineage>
</organism>
<reference evidence="3 5" key="2">
    <citation type="submission" date="2019-04" db="EMBL/GenBank/DDBJ databases">
        <title>Microbes associate with the intestines of laboratory mice.</title>
        <authorList>
            <person name="Navarre W."/>
            <person name="Wong E."/>
            <person name="Huang K."/>
            <person name="Tropini C."/>
            <person name="Ng K."/>
            <person name="Yu B."/>
        </authorList>
    </citation>
    <scope>NUCLEOTIDE SEQUENCE [LARGE SCALE GENOMIC DNA]</scope>
    <source>
        <strain evidence="3 5">NM39_I3</strain>
    </source>
</reference>
<keyword evidence="1" id="KW-0812">Transmembrane</keyword>
<reference evidence="2 4" key="1">
    <citation type="submission" date="2018-09" db="EMBL/GenBank/DDBJ databases">
        <title>Murine metabolic-syndrome-specific gut microbial biobank.</title>
        <authorList>
            <person name="Liu C."/>
        </authorList>
    </citation>
    <scope>NUCLEOTIDE SEQUENCE [LARGE SCALE GENOMIC DNA]</scope>
    <source>
        <strain evidence="2 4">8-P5</strain>
    </source>
</reference>
<proteinExistence type="predicted"/>
<feature type="transmembrane region" description="Helical" evidence="1">
    <location>
        <begin position="12"/>
        <end position="34"/>
    </location>
</feature>
<accession>A0A3L7ZNY2</accession>
<dbReference type="AlphaFoldDB" id="A0A3L7ZNY2"/>
<dbReference type="EMBL" id="RAYI01000015">
    <property type="protein sequence ID" value="RLT73624.1"/>
    <property type="molecule type" value="Genomic_DNA"/>
</dbReference>
<keyword evidence="1" id="KW-0472">Membrane</keyword>
<evidence type="ECO:0000313" key="5">
    <source>
        <dbReference type="Proteomes" id="UP000310032"/>
    </source>
</evidence>
<dbReference type="OrthoDB" id="9916320at2"/>
<evidence type="ECO:0000256" key="1">
    <source>
        <dbReference type="SAM" id="Phobius"/>
    </source>
</evidence>
<evidence type="ECO:0000313" key="2">
    <source>
        <dbReference type="EMBL" id="RLT73624.1"/>
    </source>
</evidence>